<protein>
    <recommendedName>
        <fullName evidence="4">DUF3592 domain-containing protein</fullName>
    </recommendedName>
</protein>
<organism evidence="2 3">
    <name type="scientific">Roseburia amylophila</name>
    <dbReference type="NCBI Taxonomy" id="2981794"/>
    <lineage>
        <taxon>Bacteria</taxon>
        <taxon>Bacillati</taxon>
        <taxon>Bacillota</taxon>
        <taxon>Clostridia</taxon>
        <taxon>Lachnospirales</taxon>
        <taxon>Lachnospiraceae</taxon>
        <taxon>Roseburia</taxon>
    </lineage>
</organism>
<accession>A0AAW4WJC9</accession>
<evidence type="ECO:0008006" key="4">
    <source>
        <dbReference type="Google" id="ProtNLM"/>
    </source>
</evidence>
<dbReference type="Proteomes" id="UP001198893">
    <property type="component" value="Unassembled WGS sequence"/>
</dbReference>
<keyword evidence="1" id="KW-1133">Transmembrane helix</keyword>
<evidence type="ECO:0000256" key="1">
    <source>
        <dbReference type="SAM" id="Phobius"/>
    </source>
</evidence>
<dbReference type="EMBL" id="JAJEQW010000013">
    <property type="protein sequence ID" value="MCC2242891.1"/>
    <property type="molecule type" value="Genomic_DNA"/>
</dbReference>
<feature type="transmembrane region" description="Helical" evidence="1">
    <location>
        <begin position="147"/>
        <end position="168"/>
    </location>
</feature>
<proteinExistence type="predicted"/>
<reference evidence="2" key="1">
    <citation type="submission" date="2021-10" db="EMBL/GenBank/DDBJ databases">
        <title>Anaerobic single-cell dispensing facilitates the cultivation of human gut bacteria.</title>
        <authorList>
            <person name="Afrizal A."/>
        </authorList>
    </citation>
    <scope>NUCLEOTIDE SEQUENCE</scope>
    <source>
        <strain evidence="2">CLA-AA-H204</strain>
    </source>
</reference>
<dbReference type="AlphaFoldDB" id="A0AAW4WJC9"/>
<evidence type="ECO:0000313" key="2">
    <source>
        <dbReference type="EMBL" id="MCC2242891.1"/>
    </source>
</evidence>
<feature type="transmembrane region" description="Helical" evidence="1">
    <location>
        <begin position="21"/>
        <end position="44"/>
    </location>
</feature>
<evidence type="ECO:0000313" key="3">
    <source>
        <dbReference type="Proteomes" id="UP001198893"/>
    </source>
</evidence>
<keyword evidence="1" id="KW-0472">Membrane</keyword>
<gene>
    <name evidence="2" type="ORF">LKD47_11350</name>
</gene>
<keyword evidence="1" id="KW-0812">Transmembrane</keyword>
<dbReference type="RefSeq" id="WP_227710521.1">
    <property type="nucleotide sequence ID" value="NZ_JAJEQW010000013.1"/>
</dbReference>
<name>A0AAW4WJC9_9FIRM</name>
<comment type="caution">
    <text evidence="2">The sequence shown here is derived from an EMBL/GenBank/DDBJ whole genome shotgun (WGS) entry which is preliminary data.</text>
</comment>
<sequence length="173" mass="19834">MSNKLAKHQKQKERLTGKQKKVLFWSCFAALSIAFLAVWLNVFLTSNAFDRQMEEMVLGEDYDREDVVITDKRIEDASADNAISQNYFFYYRGGKTNEYNKRMQVPGSVYAEYKVGDTITAYTTDHIKYSYNKAGILPDKKYRNNELMKAAGVLLGAAIGFLSLWGLLNRKIN</sequence>